<dbReference type="RefSeq" id="WP_083117397.1">
    <property type="nucleotide sequence ID" value="NZ_JACKUO010000022.1"/>
</dbReference>
<evidence type="ECO:0000313" key="2">
    <source>
        <dbReference type="EMBL" id="ORB55704.1"/>
    </source>
</evidence>
<feature type="chain" id="PRO_5010853464" description="Secreted protein" evidence="1">
    <location>
        <begin position="28"/>
        <end position="90"/>
    </location>
</feature>
<evidence type="ECO:0000313" key="3">
    <source>
        <dbReference type="Proteomes" id="UP000192534"/>
    </source>
</evidence>
<evidence type="ECO:0000256" key="1">
    <source>
        <dbReference type="SAM" id="SignalP"/>
    </source>
</evidence>
<gene>
    <name evidence="2" type="ORF">BST42_04625</name>
</gene>
<keyword evidence="3" id="KW-1185">Reference proteome</keyword>
<accession>A0A1X0J2K6</accession>
<organism evidence="2 3">
    <name type="scientific">Mycolicibacterium rhodesiae</name>
    <name type="common">Mycobacterium rhodesiae</name>
    <dbReference type="NCBI Taxonomy" id="36814"/>
    <lineage>
        <taxon>Bacteria</taxon>
        <taxon>Bacillati</taxon>
        <taxon>Actinomycetota</taxon>
        <taxon>Actinomycetes</taxon>
        <taxon>Mycobacteriales</taxon>
        <taxon>Mycobacteriaceae</taxon>
        <taxon>Mycolicibacterium</taxon>
    </lineage>
</organism>
<dbReference type="Proteomes" id="UP000192534">
    <property type="component" value="Unassembled WGS sequence"/>
</dbReference>
<dbReference type="AlphaFoldDB" id="A0A1X0J2K6"/>
<keyword evidence="1" id="KW-0732">Signal</keyword>
<reference evidence="2 3" key="1">
    <citation type="submission" date="2016-12" db="EMBL/GenBank/DDBJ databases">
        <title>The new phylogeny of genus Mycobacterium.</title>
        <authorList>
            <person name="Tortoli E."/>
            <person name="Trovato A."/>
            <person name="Cirillo D.M."/>
        </authorList>
    </citation>
    <scope>NUCLEOTIDE SEQUENCE [LARGE SCALE GENOMIC DNA]</scope>
    <source>
        <strain evidence="2 3">DSM 44223</strain>
    </source>
</reference>
<sequence length="90" mass="8670">MKKLAAALLSAMALAVVPVAVAPGAHADVCGDVGGRHVNVGGCTNVAGDVAVAGAVASDDDAAAQAASGQPPCYTPQGVPYYTPGSDPCY</sequence>
<name>A0A1X0J2K6_MYCRH</name>
<feature type="signal peptide" evidence="1">
    <location>
        <begin position="1"/>
        <end position="27"/>
    </location>
</feature>
<dbReference type="EMBL" id="MVIH01000002">
    <property type="protein sequence ID" value="ORB55704.1"/>
    <property type="molecule type" value="Genomic_DNA"/>
</dbReference>
<comment type="caution">
    <text evidence="2">The sequence shown here is derived from an EMBL/GenBank/DDBJ whole genome shotgun (WGS) entry which is preliminary data.</text>
</comment>
<evidence type="ECO:0008006" key="4">
    <source>
        <dbReference type="Google" id="ProtNLM"/>
    </source>
</evidence>
<protein>
    <recommendedName>
        <fullName evidence="4">Secreted protein</fullName>
    </recommendedName>
</protein>
<proteinExistence type="predicted"/>